<feature type="compositionally biased region" description="Acidic residues" evidence="1">
    <location>
        <begin position="46"/>
        <end position="58"/>
    </location>
</feature>
<sequence>MDQPNNVMKKDDIIPSYSVGLGLSQPDSESPVPQTTSVPDPSAAGVDEDGGSEDDDDGAPLRFPLRNTSQGTLSYKVKLTMQSSIGRKMIITPSAKQVVEQKKGSPRAYSEQQAPDSSKPKLTKEDHEKRVGATRTPEKSEEVGPSDALRKRQSENLPLAYYSPYVIWLTKLDSELSPDELVIFENVFGKVEDVDDSNKEATKVSMATIKPGEEVEINVINLWSSI</sequence>
<reference evidence="2" key="1">
    <citation type="submission" date="2022-04" db="EMBL/GenBank/DDBJ databases">
        <title>Carnegiea gigantea Genome sequencing and assembly v2.</title>
        <authorList>
            <person name="Copetti D."/>
            <person name="Sanderson M.J."/>
            <person name="Burquez A."/>
            <person name="Wojciechowski M.F."/>
        </authorList>
    </citation>
    <scope>NUCLEOTIDE SEQUENCE</scope>
    <source>
        <strain evidence="2">SGP5-SGP5p</strain>
        <tissue evidence="2">Aerial part</tissue>
    </source>
</reference>
<keyword evidence="3" id="KW-1185">Reference proteome</keyword>
<comment type="caution">
    <text evidence="2">The sequence shown here is derived from an EMBL/GenBank/DDBJ whole genome shotgun (WGS) entry which is preliminary data.</text>
</comment>
<feature type="compositionally biased region" description="Polar residues" evidence="1">
    <location>
        <begin position="25"/>
        <end position="39"/>
    </location>
</feature>
<accession>A0A9Q1JRE9</accession>
<feature type="region of interest" description="Disordered" evidence="1">
    <location>
        <begin position="96"/>
        <end position="151"/>
    </location>
</feature>
<protein>
    <submittedName>
        <fullName evidence="2">Uncharacterized protein</fullName>
    </submittedName>
</protein>
<dbReference type="EMBL" id="JAKOGI010000881">
    <property type="protein sequence ID" value="KAJ8429603.1"/>
    <property type="molecule type" value="Genomic_DNA"/>
</dbReference>
<organism evidence="2 3">
    <name type="scientific">Carnegiea gigantea</name>
    <dbReference type="NCBI Taxonomy" id="171969"/>
    <lineage>
        <taxon>Eukaryota</taxon>
        <taxon>Viridiplantae</taxon>
        <taxon>Streptophyta</taxon>
        <taxon>Embryophyta</taxon>
        <taxon>Tracheophyta</taxon>
        <taxon>Spermatophyta</taxon>
        <taxon>Magnoliopsida</taxon>
        <taxon>eudicotyledons</taxon>
        <taxon>Gunneridae</taxon>
        <taxon>Pentapetalae</taxon>
        <taxon>Caryophyllales</taxon>
        <taxon>Cactineae</taxon>
        <taxon>Cactaceae</taxon>
        <taxon>Cactoideae</taxon>
        <taxon>Echinocereeae</taxon>
        <taxon>Carnegiea</taxon>
    </lineage>
</organism>
<evidence type="ECO:0000256" key="1">
    <source>
        <dbReference type="SAM" id="MobiDB-lite"/>
    </source>
</evidence>
<dbReference type="Proteomes" id="UP001153076">
    <property type="component" value="Unassembled WGS sequence"/>
</dbReference>
<evidence type="ECO:0000313" key="3">
    <source>
        <dbReference type="Proteomes" id="UP001153076"/>
    </source>
</evidence>
<evidence type="ECO:0000313" key="2">
    <source>
        <dbReference type="EMBL" id="KAJ8429603.1"/>
    </source>
</evidence>
<proteinExistence type="predicted"/>
<gene>
    <name evidence="2" type="ORF">Cgig2_008833</name>
</gene>
<name>A0A9Q1JRE9_9CARY</name>
<dbReference type="AlphaFoldDB" id="A0A9Q1JRE9"/>
<feature type="compositionally biased region" description="Basic and acidic residues" evidence="1">
    <location>
        <begin position="118"/>
        <end position="151"/>
    </location>
</feature>
<feature type="region of interest" description="Disordered" evidence="1">
    <location>
        <begin position="1"/>
        <end position="75"/>
    </location>
</feature>